<protein>
    <submittedName>
        <fullName evidence="2">Uncharacterized protein</fullName>
    </submittedName>
</protein>
<proteinExistence type="predicted"/>
<dbReference type="WBParaSite" id="JU765_v2.g20337.t1">
    <property type="protein sequence ID" value="JU765_v2.g20337.t1"/>
    <property type="gene ID" value="JU765_v2.g20337"/>
</dbReference>
<evidence type="ECO:0000313" key="2">
    <source>
        <dbReference type="WBParaSite" id="JU765_v2.g20337.t1"/>
    </source>
</evidence>
<name>A0AC34QXS7_9BILA</name>
<dbReference type="Proteomes" id="UP000887576">
    <property type="component" value="Unplaced"/>
</dbReference>
<reference evidence="2" key="1">
    <citation type="submission" date="2022-11" db="UniProtKB">
        <authorList>
            <consortium name="WormBaseParasite"/>
        </authorList>
    </citation>
    <scope>IDENTIFICATION</scope>
</reference>
<evidence type="ECO:0000313" key="1">
    <source>
        <dbReference type="Proteomes" id="UP000887576"/>
    </source>
</evidence>
<sequence length="694" mass="78961">MSGIAEFVYNGSSKKLKVSSVTPEFLCKLFNIKKDSLTLIGEDGECYLPTNNAFEPPLTLGKSFDVQGTEENVTQPQAVARNDENLAVIQKQHNDKIVTQVIESCKNMDESANMLFHGPLAVIIIRSLAILALCAPDPSLVTKKSPIEKFKRLRTPGSFRASLYQVAANMCNAFRTADYAMNKIRASLVDLPDYFESALEAVDQADNPSVKKLLTRTIHKIEKCSKDCKAAADNAQKAFSDVILDIDELCEAAVATDSTNEQEIEQLKQLKIELQLKKEQRDAEIQRQKEDYEKAKEQAEVALKDYREQSRNTDFGKLFLATLTDGLLDTVKSIGSSLNVGHMIKSVLTAYSISFHDLAKEIGMLKALETIYGNLEQIDDLEENTLNDYIITLKEYQKHTAVTDEGKSLFKKAKEISTFLQTVQENIKKDNNYLKEPSFKEQLNQTRPQILVATQIYKNAHQERTKAQEQQQQAQNSLREQLVKADMEKTNSTREHYNQQSEKEQRLREELRENEREVTNIVCRLKNIDLTRTDLKDVIENLREGIEYLGKVKQHWQQLVYFFDNIHIIVHTQLSNNINDFVESVQENVPRKIMLQGALKATGYCIQICNCAAIYTYISQKHVMPIISGIGQQFSLDIKKARAKQQKLESNLNEIIDDVKNTINTKKEEYSERTDKLMVVYARSLTKAIAESSN</sequence>
<accession>A0AC34QXS7</accession>
<organism evidence="1 2">
    <name type="scientific">Panagrolaimus sp. JU765</name>
    <dbReference type="NCBI Taxonomy" id="591449"/>
    <lineage>
        <taxon>Eukaryota</taxon>
        <taxon>Metazoa</taxon>
        <taxon>Ecdysozoa</taxon>
        <taxon>Nematoda</taxon>
        <taxon>Chromadorea</taxon>
        <taxon>Rhabditida</taxon>
        <taxon>Tylenchina</taxon>
        <taxon>Panagrolaimomorpha</taxon>
        <taxon>Panagrolaimoidea</taxon>
        <taxon>Panagrolaimidae</taxon>
        <taxon>Panagrolaimus</taxon>
    </lineage>
</organism>